<dbReference type="InterPro" id="IPR003084">
    <property type="entry name" value="HDAC_I/II"/>
</dbReference>
<evidence type="ECO:0000256" key="7">
    <source>
        <dbReference type="ARBA" id="ARBA00023015"/>
    </source>
</evidence>
<dbReference type="PANTHER" id="PTHR10625">
    <property type="entry name" value="HISTONE DEACETYLASE HDAC1-RELATED"/>
    <property type="match status" value="1"/>
</dbReference>
<evidence type="ECO:0000256" key="2">
    <source>
        <dbReference type="ARBA" id="ARBA00004123"/>
    </source>
</evidence>
<feature type="non-terminal residue" evidence="14">
    <location>
        <position position="1"/>
    </location>
</feature>
<sequence length="709" mass="80812">SLSLSLSLSCETRPIFFHFRLATTPPSRLHHRHHTPPLGAAPVRWNHHTPYFPFHPTTTSIRRRARQKQPRKVAVWTDFYQTFDPSFSLNSPPNWTSKVLRPRKHSRRDPLRVRQCGTTCEWTLFSNLMHGFMDERFMLNVEFLGKCSIYRGDSAKIFGRKSRFLVSGPGIREMSVTRRDSLRFSRIPGRMDTGGNSLASGPDGVKRKVSYFYDPEVGNYYYGQGHPMKPHRIRMTHALLAHYGLLQHMQVLKPYPARDRDLCRFHADDYVSFLRNITPETQQDQLRQLKRFNVGEDCPVFDGLYSFCQTYAGGSVGGAVKLNHGFCDISINWAGGLHHAKKCEASGFCYVNDIVLAILELLKLHERVLYVDIDIHHGDGVEEAFYTTDRVMTVSFHKHRRHSRYWVREREVLLLNVPLDDGIDDESYHYLFKPIIGKVMEIFRPGAVVLQCGADSLSGDRLGCFNLSIKGHAECVRYMRSFNVPLLLLGGGGYTIRNVARCWCYETGVALGAEIEDKMPQHEYYEYFGPDYTLHVAPSNMENKNSHVLLEEIRSKLLENLSRLQHAPSVQFHERPPDTELPEADDDQDDGDERWDADSDMDVDDERKPLSSRVKKEIVETEVKDPIHNIEQFRSYLLCLFASTICISGWHGVPGSQKGSTENARGSGYDPAVEEITTGAKALDMGSGSADEPSVKVEQETLNKPADQI</sequence>
<dbReference type="InterPro" id="IPR000286">
    <property type="entry name" value="HDACs"/>
</dbReference>
<feature type="region of interest" description="Disordered" evidence="12">
    <location>
        <begin position="679"/>
        <end position="709"/>
    </location>
</feature>
<dbReference type="PANTHER" id="PTHR10625:SF44">
    <property type="entry name" value="HISTONE DEACETYLASE 19"/>
    <property type="match status" value="1"/>
</dbReference>
<keyword evidence="9" id="KW-0539">Nucleus</keyword>
<dbReference type="InterPro" id="IPR023696">
    <property type="entry name" value="Ureohydrolase_dom_sf"/>
</dbReference>
<dbReference type="PRINTS" id="PR01271">
    <property type="entry name" value="HISDACETLASE"/>
</dbReference>
<dbReference type="Gene3D" id="3.40.800.20">
    <property type="entry name" value="Histone deacetylase domain"/>
    <property type="match status" value="1"/>
</dbReference>
<evidence type="ECO:0000313" key="14">
    <source>
        <dbReference type="EMBL" id="BBH09926.1"/>
    </source>
</evidence>
<dbReference type="EC" id="3.5.1.98" evidence="3"/>
<protein>
    <recommendedName>
        <fullName evidence="3">histone deacetylase</fullName>
        <ecNumber evidence="3">3.5.1.98</ecNumber>
    </recommendedName>
</protein>
<evidence type="ECO:0000256" key="1">
    <source>
        <dbReference type="ARBA" id="ARBA00001947"/>
    </source>
</evidence>
<proteinExistence type="inferred from homology"/>
<gene>
    <name evidence="14" type="ORF">Prudu_022576</name>
</gene>
<evidence type="ECO:0000256" key="6">
    <source>
        <dbReference type="ARBA" id="ARBA00022853"/>
    </source>
</evidence>
<keyword evidence="7" id="KW-0805">Transcription regulation</keyword>
<dbReference type="EMBL" id="AP019304">
    <property type="protein sequence ID" value="BBH09926.1"/>
    <property type="molecule type" value="Genomic_DNA"/>
</dbReference>
<dbReference type="GO" id="GO:0000118">
    <property type="term" value="C:histone deacetylase complex"/>
    <property type="evidence" value="ECO:0007669"/>
    <property type="project" value="UniProtKB-ARBA"/>
</dbReference>
<dbReference type="GO" id="GO:0141221">
    <property type="term" value="F:histone deacetylase activity, hydrolytic mechanism"/>
    <property type="evidence" value="ECO:0007669"/>
    <property type="project" value="UniProtKB-EC"/>
</dbReference>
<reference evidence="14" key="1">
    <citation type="journal article" date="2019" name="Science">
        <title>Mutation of a bHLH transcription factor allowed almond domestication.</title>
        <authorList>
            <person name="Sanchez-Perez R."/>
            <person name="Pavan S."/>
            <person name="Mazzeo R."/>
            <person name="Moldovan C."/>
            <person name="Aiese Cigliano R."/>
            <person name="Del Cueto J."/>
            <person name="Ricciardi F."/>
            <person name="Lotti C."/>
            <person name="Ricciardi L."/>
            <person name="Dicenta F."/>
            <person name="Lopez-Marques R.L."/>
            <person name="Lindberg Moller B."/>
        </authorList>
    </citation>
    <scope>NUCLEOTIDE SEQUENCE</scope>
</reference>
<evidence type="ECO:0000256" key="8">
    <source>
        <dbReference type="ARBA" id="ARBA00023163"/>
    </source>
</evidence>
<comment type="similarity">
    <text evidence="11">Belongs to the histone deacetylase family. HD Type 1 subfamily.</text>
</comment>
<name>A0A4Y1S1R9_PRUDU</name>
<evidence type="ECO:0000259" key="13">
    <source>
        <dbReference type="Pfam" id="PF00850"/>
    </source>
</evidence>
<evidence type="ECO:0000256" key="4">
    <source>
        <dbReference type="ARBA" id="ARBA00022491"/>
    </source>
</evidence>
<keyword evidence="4" id="KW-0678">Repressor</keyword>
<feature type="domain" description="Histone deacetylase" evidence="13">
    <location>
        <begin position="226"/>
        <end position="507"/>
    </location>
</feature>
<dbReference type="SUPFAM" id="SSF52768">
    <property type="entry name" value="Arginase/deacetylase"/>
    <property type="match status" value="1"/>
</dbReference>
<dbReference type="Pfam" id="PF00850">
    <property type="entry name" value="Hist_deacetyl"/>
    <property type="match status" value="1"/>
</dbReference>
<comment type="cofactor">
    <cofactor evidence="1">
        <name>Zn(2+)</name>
        <dbReference type="ChEBI" id="CHEBI:29105"/>
    </cofactor>
</comment>
<dbReference type="PRINTS" id="PR01270">
    <property type="entry name" value="HDASUPER"/>
</dbReference>
<organism evidence="14">
    <name type="scientific">Prunus dulcis</name>
    <name type="common">Almond</name>
    <name type="synonym">Amygdalus dulcis</name>
    <dbReference type="NCBI Taxonomy" id="3755"/>
    <lineage>
        <taxon>Eukaryota</taxon>
        <taxon>Viridiplantae</taxon>
        <taxon>Streptophyta</taxon>
        <taxon>Embryophyta</taxon>
        <taxon>Tracheophyta</taxon>
        <taxon>Spermatophyta</taxon>
        <taxon>Magnoliopsida</taxon>
        <taxon>eudicotyledons</taxon>
        <taxon>Gunneridae</taxon>
        <taxon>Pentapetalae</taxon>
        <taxon>rosids</taxon>
        <taxon>fabids</taxon>
        <taxon>Rosales</taxon>
        <taxon>Rosaceae</taxon>
        <taxon>Amygdaloideae</taxon>
        <taxon>Amygdaleae</taxon>
        <taxon>Prunus</taxon>
    </lineage>
</organism>
<evidence type="ECO:0000256" key="12">
    <source>
        <dbReference type="SAM" id="MobiDB-lite"/>
    </source>
</evidence>
<evidence type="ECO:0000256" key="9">
    <source>
        <dbReference type="ARBA" id="ARBA00023242"/>
    </source>
</evidence>
<comment type="catalytic activity">
    <reaction evidence="10">
        <text>N(6)-acetyl-L-lysyl-[histone] + H2O = L-lysyl-[histone] + acetate</text>
        <dbReference type="Rhea" id="RHEA:58196"/>
        <dbReference type="Rhea" id="RHEA-COMP:9845"/>
        <dbReference type="Rhea" id="RHEA-COMP:11338"/>
        <dbReference type="ChEBI" id="CHEBI:15377"/>
        <dbReference type="ChEBI" id="CHEBI:29969"/>
        <dbReference type="ChEBI" id="CHEBI:30089"/>
        <dbReference type="ChEBI" id="CHEBI:61930"/>
        <dbReference type="EC" id="3.5.1.98"/>
    </reaction>
</comment>
<comment type="subcellular location">
    <subcellularLocation>
        <location evidence="2">Nucleus</location>
    </subcellularLocation>
</comment>
<dbReference type="GO" id="GO:0040029">
    <property type="term" value="P:epigenetic regulation of gene expression"/>
    <property type="evidence" value="ECO:0007669"/>
    <property type="project" value="TreeGrafter"/>
</dbReference>
<dbReference type="FunFam" id="3.40.800.20:FF:000001">
    <property type="entry name" value="Histone deacetylase"/>
    <property type="match status" value="1"/>
</dbReference>
<feature type="compositionally biased region" description="Acidic residues" evidence="12">
    <location>
        <begin position="580"/>
        <end position="604"/>
    </location>
</feature>
<dbReference type="InterPro" id="IPR023801">
    <property type="entry name" value="His_deacetylse_dom"/>
</dbReference>
<dbReference type="AlphaFoldDB" id="A0A4Y1S1R9"/>
<evidence type="ECO:0000256" key="5">
    <source>
        <dbReference type="ARBA" id="ARBA00022801"/>
    </source>
</evidence>
<accession>A0A4Y1S1R9</accession>
<evidence type="ECO:0000256" key="10">
    <source>
        <dbReference type="ARBA" id="ARBA00048287"/>
    </source>
</evidence>
<keyword evidence="6" id="KW-0156">Chromatin regulator</keyword>
<keyword evidence="5" id="KW-0378">Hydrolase</keyword>
<evidence type="ECO:0000256" key="11">
    <source>
        <dbReference type="ARBA" id="ARBA00061569"/>
    </source>
</evidence>
<dbReference type="InterPro" id="IPR037138">
    <property type="entry name" value="His_deacetylse_dom_sf"/>
</dbReference>
<evidence type="ECO:0000256" key="3">
    <source>
        <dbReference type="ARBA" id="ARBA00012111"/>
    </source>
</evidence>
<feature type="region of interest" description="Disordered" evidence="12">
    <location>
        <begin position="568"/>
        <end position="611"/>
    </location>
</feature>
<keyword evidence="8" id="KW-0804">Transcription</keyword>